<evidence type="ECO:0000313" key="2">
    <source>
        <dbReference type="Proteomes" id="UP001642360"/>
    </source>
</evidence>
<dbReference type="EMBL" id="CAUOFW020004861">
    <property type="protein sequence ID" value="CAK9167556.1"/>
    <property type="molecule type" value="Genomic_DNA"/>
</dbReference>
<reference evidence="1 2" key="1">
    <citation type="submission" date="2024-02" db="EMBL/GenBank/DDBJ databases">
        <authorList>
            <person name="Vignale AGUSTIN F."/>
            <person name="Sosa J E."/>
            <person name="Modenutti C."/>
        </authorList>
    </citation>
    <scope>NUCLEOTIDE SEQUENCE [LARGE SCALE GENOMIC DNA]</scope>
</reference>
<gene>
    <name evidence="1" type="ORF">ILEXP_LOCUS36832</name>
</gene>
<name>A0ABC8TDU9_9AQUA</name>
<proteinExistence type="predicted"/>
<sequence>MVATNWTVTKHGETLLPTNVDGDGDVVAYGYRRSCEYLRARQAFLNSYQFSVDNTFKETVKRSVKGFREVAMAVVSQNREEIKSRRRSNAIPTAELILGLSATRPCVGASVG</sequence>
<organism evidence="1 2">
    <name type="scientific">Ilex paraguariensis</name>
    <name type="common">yerba mate</name>
    <dbReference type="NCBI Taxonomy" id="185542"/>
    <lineage>
        <taxon>Eukaryota</taxon>
        <taxon>Viridiplantae</taxon>
        <taxon>Streptophyta</taxon>
        <taxon>Embryophyta</taxon>
        <taxon>Tracheophyta</taxon>
        <taxon>Spermatophyta</taxon>
        <taxon>Magnoliopsida</taxon>
        <taxon>eudicotyledons</taxon>
        <taxon>Gunneridae</taxon>
        <taxon>Pentapetalae</taxon>
        <taxon>asterids</taxon>
        <taxon>campanulids</taxon>
        <taxon>Aquifoliales</taxon>
        <taxon>Aquifoliaceae</taxon>
        <taxon>Ilex</taxon>
    </lineage>
</organism>
<protein>
    <submittedName>
        <fullName evidence="1">Uncharacterized protein</fullName>
    </submittedName>
</protein>
<dbReference type="Proteomes" id="UP001642360">
    <property type="component" value="Unassembled WGS sequence"/>
</dbReference>
<comment type="caution">
    <text evidence="1">The sequence shown here is derived from an EMBL/GenBank/DDBJ whole genome shotgun (WGS) entry which is preliminary data.</text>
</comment>
<evidence type="ECO:0000313" key="1">
    <source>
        <dbReference type="EMBL" id="CAK9167556.1"/>
    </source>
</evidence>
<dbReference type="AlphaFoldDB" id="A0ABC8TDU9"/>
<keyword evidence="2" id="KW-1185">Reference proteome</keyword>
<accession>A0ABC8TDU9</accession>